<dbReference type="InterPro" id="IPR051910">
    <property type="entry name" value="ComF/GntX_DNA_util-trans"/>
</dbReference>
<dbReference type="AlphaFoldDB" id="A0A7Y5ATP8"/>
<sequence>MKTDFDLLSVLVRQLQQLWHLLLPTPCLWCSLPVQRFDRQLCDACQQALPQLPLALCHYNLLWLPQVARGLTKPRFDELLSVGYYRQPYQHWLQRWKFARDYSAGDLLQRQFVELLQQYQQQAHKLPQAILYVPMHRRKQRQRGFNQAELLAKAAAQQLQLPLLPLLQRKQYQAAQVGLNRKQRQRNLKAAFSLPLTTVLPTHIALVDDVVTTGATANEICRLLRRHGARHISLWTVAVTLSD</sequence>
<gene>
    <name evidence="3" type="ORF">HRH59_14495</name>
</gene>
<dbReference type="EMBL" id="JABSOD010000016">
    <property type="protein sequence ID" value="NRQ43760.1"/>
    <property type="molecule type" value="Genomic_DNA"/>
</dbReference>
<dbReference type="Pfam" id="PF00156">
    <property type="entry name" value="Pribosyltran"/>
    <property type="match status" value="1"/>
</dbReference>
<evidence type="ECO:0000313" key="3">
    <source>
        <dbReference type="EMBL" id="NRQ43760.1"/>
    </source>
</evidence>
<dbReference type="Proteomes" id="UP000523161">
    <property type="component" value="Unassembled WGS sequence"/>
</dbReference>
<evidence type="ECO:0000313" key="4">
    <source>
        <dbReference type="Proteomes" id="UP000523161"/>
    </source>
</evidence>
<keyword evidence="4" id="KW-1185">Reference proteome</keyword>
<dbReference type="Gene3D" id="3.40.50.2020">
    <property type="match status" value="1"/>
</dbReference>
<dbReference type="PANTHER" id="PTHR47505">
    <property type="entry name" value="DNA UTILIZATION PROTEIN YHGH"/>
    <property type="match status" value="1"/>
</dbReference>
<protein>
    <submittedName>
        <fullName evidence="3">ComF family protein</fullName>
    </submittedName>
</protein>
<evidence type="ECO:0000256" key="1">
    <source>
        <dbReference type="ARBA" id="ARBA00008007"/>
    </source>
</evidence>
<comment type="similarity">
    <text evidence="1">Belongs to the ComF/GntX family.</text>
</comment>
<dbReference type="InterPro" id="IPR000836">
    <property type="entry name" value="PRTase_dom"/>
</dbReference>
<dbReference type="CDD" id="cd06223">
    <property type="entry name" value="PRTases_typeI"/>
    <property type="match status" value="1"/>
</dbReference>
<organism evidence="3 4">
    <name type="scientific">Rheinheimera lutimaris</name>
    <dbReference type="NCBI Taxonomy" id="2740584"/>
    <lineage>
        <taxon>Bacteria</taxon>
        <taxon>Pseudomonadati</taxon>
        <taxon>Pseudomonadota</taxon>
        <taxon>Gammaproteobacteria</taxon>
        <taxon>Chromatiales</taxon>
        <taxon>Chromatiaceae</taxon>
        <taxon>Rheinheimera</taxon>
    </lineage>
</organism>
<dbReference type="SUPFAM" id="SSF53271">
    <property type="entry name" value="PRTase-like"/>
    <property type="match status" value="1"/>
</dbReference>
<comment type="caution">
    <text evidence="3">The sequence shown here is derived from an EMBL/GenBank/DDBJ whole genome shotgun (WGS) entry which is preliminary data.</text>
</comment>
<reference evidence="3 4" key="1">
    <citation type="submission" date="2020-06" db="EMBL/GenBank/DDBJ databases">
        <title>Rheinheimera sp. nov., a marine bacterium isolated from coastal.</title>
        <authorList>
            <person name="Yu Q."/>
            <person name="Qi Y."/>
            <person name="Pu J."/>
        </authorList>
    </citation>
    <scope>NUCLEOTIDE SEQUENCE [LARGE SCALE GENOMIC DNA]</scope>
    <source>
        <strain evidence="3 4">YQF-2</strain>
    </source>
</reference>
<dbReference type="PANTHER" id="PTHR47505:SF1">
    <property type="entry name" value="DNA UTILIZATION PROTEIN YHGH"/>
    <property type="match status" value="1"/>
</dbReference>
<evidence type="ECO:0000259" key="2">
    <source>
        <dbReference type="Pfam" id="PF00156"/>
    </source>
</evidence>
<feature type="domain" description="Phosphoribosyltransferase" evidence="2">
    <location>
        <begin position="149"/>
        <end position="237"/>
    </location>
</feature>
<proteinExistence type="inferred from homology"/>
<accession>A0A7Y5ATP8</accession>
<name>A0A7Y5ATP8_9GAMM</name>
<dbReference type="InterPro" id="IPR029057">
    <property type="entry name" value="PRTase-like"/>
</dbReference>